<dbReference type="EC" id="1.5.1.28" evidence="4"/>
<reference evidence="4 5" key="1">
    <citation type="submission" date="2016-11" db="EMBL/GenBank/DDBJ databases">
        <authorList>
            <person name="Manzoor S."/>
        </authorList>
    </citation>
    <scope>NUCLEOTIDE SEQUENCE [LARGE SCALE GENOMIC DNA]</scope>
    <source>
        <strain evidence="4">Clostridium ultunense strain Esp</strain>
    </source>
</reference>
<feature type="domain" description="6-phosphogluconate dehydrogenase NADP-binding" evidence="3">
    <location>
        <begin position="8"/>
        <end position="105"/>
    </location>
</feature>
<dbReference type="AlphaFoldDB" id="M1Z745"/>
<keyword evidence="1" id="KW-1133">Transmembrane helix</keyword>
<dbReference type="GO" id="GO:0047129">
    <property type="term" value="F:opine dehydrogenase activity"/>
    <property type="evidence" value="ECO:0007669"/>
    <property type="project" value="UniProtKB-EC"/>
</dbReference>
<dbReference type="InterPro" id="IPR036291">
    <property type="entry name" value="NAD(P)-bd_dom_sf"/>
</dbReference>
<dbReference type="InterPro" id="IPR006115">
    <property type="entry name" value="6PGDH_NADP-bd"/>
</dbReference>
<feature type="transmembrane region" description="Helical" evidence="1">
    <location>
        <begin position="6"/>
        <end position="28"/>
    </location>
</feature>
<gene>
    <name evidence="4" type="ORF">CUESP1_0102</name>
</gene>
<evidence type="ECO:0000259" key="3">
    <source>
        <dbReference type="Pfam" id="PF03446"/>
    </source>
</evidence>
<dbReference type="PANTHER" id="PTHR38015">
    <property type="entry name" value="BLR6086 PROTEIN"/>
    <property type="match status" value="1"/>
</dbReference>
<dbReference type="Pfam" id="PF02317">
    <property type="entry name" value="Octopine_DH"/>
    <property type="match status" value="1"/>
</dbReference>
<feature type="domain" description="Opine dehydrogenase" evidence="2">
    <location>
        <begin position="186"/>
        <end position="329"/>
    </location>
</feature>
<name>M1Z745_9FIRM</name>
<dbReference type="Gene3D" id="1.10.1040.10">
    <property type="entry name" value="N-(1-d-carboxylethyl)-l-norvaline Dehydrogenase, domain 2"/>
    <property type="match status" value="1"/>
</dbReference>
<dbReference type="HOGENOM" id="CLU_056511_2_0_9"/>
<keyword evidence="1" id="KW-0472">Membrane</keyword>
<evidence type="ECO:0000259" key="2">
    <source>
        <dbReference type="Pfam" id="PF02317"/>
    </source>
</evidence>
<sequence>MKKDLVYAVIGAGNGGVAMAGYLSLIGYKVNLYNRTLDNILPLIERPRIGLTGEVEGEGKLNLVTNNIEEAIEDADIIMVTVPAMGHYHLAKAMAPHLKDGQIIVLNPGRTGGALEVYATIRQCGSNKDIIVAEAQTFIYACRKTSETSAHIFKSKKEVTLAAIPAIKTNYVVEMLNEAYPQFIAARDVIETSINNYGAIFHPGPTLLNSGHIERGAPFDYYTEGITPSIGNFLEKMDAERMKIGLLLNVNTLSARDWLEETYGAKGENLYEAVQNNPAYKGLQAPKGLNIRYIYEDVPYSLIPMSSIAREFNIETPAMDSIIRIAGLITGVDFFEEGRTVERLGLKGLSVKEIHEFAEKGRILRKGKEVVAS</sequence>
<dbReference type="InterPro" id="IPR008927">
    <property type="entry name" value="6-PGluconate_DH-like_C_sf"/>
</dbReference>
<dbReference type="Gene3D" id="3.40.50.720">
    <property type="entry name" value="NAD(P)-binding Rossmann-like Domain"/>
    <property type="match status" value="1"/>
</dbReference>
<keyword evidence="1" id="KW-0812">Transmembrane</keyword>
<dbReference type="Pfam" id="PF03446">
    <property type="entry name" value="NAD_binding_2"/>
    <property type="match status" value="1"/>
</dbReference>
<evidence type="ECO:0000256" key="1">
    <source>
        <dbReference type="SAM" id="Phobius"/>
    </source>
</evidence>
<dbReference type="Proteomes" id="UP000245423">
    <property type="component" value="Chromosome 1"/>
</dbReference>
<evidence type="ECO:0000313" key="5">
    <source>
        <dbReference type="Proteomes" id="UP000245423"/>
    </source>
</evidence>
<keyword evidence="5" id="KW-1185">Reference proteome</keyword>
<evidence type="ECO:0000313" key="4">
    <source>
        <dbReference type="EMBL" id="SHD75501.1"/>
    </source>
</evidence>
<accession>M1Z745</accession>
<dbReference type="InterPro" id="IPR013328">
    <property type="entry name" value="6PGD_dom2"/>
</dbReference>
<dbReference type="SUPFAM" id="SSF48179">
    <property type="entry name" value="6-phosphogluconate dehydrogenase C-terminal domain-like"/>
    <property type="match status" value="1"/>
</dbReference>
<proteinExistence type="predicted"/>
<dbReference type="PANTHER" id="PTHR38015:SF1">
    <property type="entry name" value="OPINE DEHYDROGENASE DOMAIN-CONTAINING PROTEIN"/>
    <property type="match status" value="1"/>
</dbReference>
<dbReference type="InterPro" id="IPR051729">
    <property type="entry name" value="Opine/Lysopine_DH"/>
</dbReference>
<organism evidence="4 5">
    <name type="scientific">[Clostridium] ultunense Esp</name>
    <dbReference type="NCBI Taxonomy" id="1288971"/>
    <lineage>
        <taxon>Bacteria</taxon>
        <taxon>Bacillati</taxon>
        <taxon>Bacillota</taxon>
        <taxon>Tissierellia</taxon>
        <taxon>Tissierellales</taxon>
        <taxon>Tepidimicrobiaceae</taxon>
        <taxon>Schnuerera</taxon>
    </lineage>
</organism>
<dbReference type="GO" id="GO:0050661">
    <property type="term" value="F:NADP binding"/>
    <property type="evidence" value="ECO:0007669"/>
    <property type="project" value="InterPro"/>
</dbReference>
<dbReference type="OrthoDB" id="1073746at2"/>
<dbReference type="InterPro" id="IPR003421">
    <property type="entry name" value="Opine_DH"/>
</dbReference>
<dbReference type="EMBL" id="LT669839">
    <property type="protein sequence ID" value="SHD75501.1"/>
    <property type="molecule type" value="Genomic_DNA"/>
</dbReference>
<dbReference type="RefSeq" id="WP_005583269.1">
    <property type="nucleotide sequence ID" value="NZ_LT669839.1"/>
</dbReference>
<protein>
    <submittedName>
        <fullName evidence="4">Opine dehydrogenase</fullName>
        <ecNumber evidence="4">1.5.1.28</ecNumber>
    </submittedName>
</protein>
<dbReference type="SUPFAM" id="SSF51735">
    <property type="entry name" value="NAD(P)-binding Rossmann-fold domains"/>
    <property type="match status" value="1"/>
</dbReference>
<keyword evidence="4" id="KW-0560">Oxidoreductase</keyword>